<dbReference type="EMBL" id="JBDKXB010000009">
    <property type="protein sequence ID" value="MEY6432573.1"/>
    <property type="molecule type" value="Genomic_DNA"/>
</dbReference>
<feature type="transmembrane region" description="Helical" evidence="10">
    <location>
        <begin position="482"/>
        <end position="500"/>
    </location>
</feature>
<dbReference type="PANTHER" id="PTHR47019:SF1">
    <property type="entry name" value="LIPID II FLIPPASE MURJ"/>
    <property type="match status" value="1"/>
</dbReference>
<keyword evidence="5 10" id="KW-0573">Peptidoglycan synthesis</keyword>
<keyword evidence="7 10" id="KW-0472">Membrane</keyword>
<dbReference type="PIRSF" id="PIRSF002869">
    <property type="entry name" value="MviN"/>
    <property type="match status" value="1"/>
</dbReference>
<keyword evidence="10" id="KW-0997">Cell inner membrane</keyword>
<dbReference type="RefSeq" id="WP_369666957.1">
    <property type="nucleotide sequence ID" value="NZ_JBDKXB010000009.1"/>
</dbReference>
<comment type="subcellular location">
    <subcellularLocation>
        <location evidence="10">Cell inner membrane</location>
        <topology evidence="10">Multi-pass membrane protein</topology>
    </subcellularLocation>
    <subcellularLocation>
        <location evidence="1">Cell membrane</location>
        <topology evidence="1">Multi-pass membrane protein</topology>
    </subcellularLocation>
</comment>
<feature type="transmembrane region" description="Helical" evidence="10">
    <location>
        <begin position="410"/>
        <end position="430"/>
    </location>
</feature>
<evidence type="ECO:0000256" key="5">
    <source>
        <dbReference type="ARBA" id="ARBA00022984"/>
    </source>
</evidence>
<feature type="transmembrane region" description="Helical" evidence="10">
    <location>
        <begin position="383"/>
        <end position="404"/>
    </location>
</feature>
<feature type="transmembrane region" description="Helical" evidence="10">
    <location>
        <begin position="135"/>
        <end position="155"/>
    </location>
</feature>
<dbReference type="PANTHER" id="PTHR47019">
    <property type="entry name" value="LIPID II FLIPPASE MURJ"/>
    <property type="match status" value="1"/>
</dbReference>
<gene>
    <name evidence="10 12" type="primary">murJ</name>
    <name evidence="12" type="ORF">ABC977_09170</name>
</gene>
<proteinExistence type="inferred from homology"/>
<comment type="similarity">
    <text evidence="9 10 11">Belongs to the MurJ/MviN family.</text>
</comment>
<dbReference type="Proteomes" id="UP001564408">
    <property type="component" value="Unassembled WGS sequence"/>
</dbReference>
<evidence type="ECO:0000256" key="6">
    <source>
        <dbReference type="ARBA" id="ARBA00022989"/>
    </source>
</evidence>
<dbReference type="PRINTS" id="PR01806">
    <property type="entry name" value="VIRFACTRMVIN"/>
</dbReference>
<evidence type="ECO:0000256" key="3">
    <source>
        <dbReference type="ARBA" id="ARBA00022692"/>
    </source>
</evidence>
<keyword evidence="10 11" id="KW-0961">Cell wall biogenesis/degradation</keyword>
<keyword evidence="13" id="KW-1185">Reference proteome</keyword>
<evidence type="ECO:0000256" key="4">
    <source>
        <dbReference type="ARBA" id="ARBA00022960"/>
    </source>
</evidence>
<dbReference type="Pfam" id="PF03023">
    <property type="entry name" value="MurJ"/>
    <property type="match status" value="1"/>
</dbReference>
<sequence length="515" mass="54798">MPSLTASIAQVGGNTLLSRLLGFARDLVIARLFGADGATDAFFVAFKIPNFLRRLFTEGAFSAALVPVLEEYRQRRSFADLKGLVDSLAGTLGLALLLITALGVLAAPPLLLAFAPGFAGDLGQRELTTEMLRLTFPYLLFIGLTALAGGLLNTFERFGVPSFTPVLLNLILIGCAVWLAPQMPEPIVALAWGVLIAGIMQLAFQLPFLARLRLLPRPRVRPRDPGVRRIAGLMGPALLGVSVTQINLLLDTLLASFLVAGSISWLYYSDRLVEFPLGLLGVALGVVILPRLSRRYAAETPQAFSHTLDWALRWVLMLGVPAGTGLVVLAGPLIATLFHSSEFGASDVAMTSYSLMAYAVGLVAFMAIKVLVPGYYARQDMAAPVRIALIALAANLLMSLALMAPLGHAGLALATSLAAGLNAVLLLLGLMRAGIYRPEAGWAGLCAKVGSATILMGGLLHLGAGPTADWLALGGLERVARLFVWILLGGFVYLATLWLLGIRPRHLLHEAESDR</sequence>
<evidence type="ECO:0000256" key="10">
    <source>
        <dbReference type="HAMAP-Rule" id="MF_02078"/>
    </source>
</evidence>
<protein>
    <recommendedName>
        <fullName evidence="10">Probable lipid II flippase MurJ</fullName>
    </recommendedName>
</protein>
<evidence type="ECO:0000256" key="1">
    <source>
        <dbReference type="ARBA" id="ARBA00004651"/>
    </source>
</evidence>
<feature type="transmembrane region" description="Helical" evidence="10">
    <location>
        <begin position="314"/>
        <end position="335"/>
    </location>
</feature>
<feature type="transmembrane region" description="Helical" evidence="10">
    <location>
        <begin position="275"/>
        <end position="293"/>
    </location>
</feature>
<evidence type="ECO:0000256" key="11">
    <source>
        <dbReference type="PIRNR" id="PIRNR002869"/>
    </source>
</evidence>
<accession>A0ABV4BDH9</accession>
<evidence type="ECO:0000256" key="7">
    <source>
        <dbReference type="ARBA" id="ARBA00023136"/>
    </source>
</evidence>
<evidence type="ECO:0000313" key="12">
    <source>
        <dbReference type="EMBL" id="MEY6432573.1"/>
    </source>
</evidence>
<feature type="transmembrane region" description="Helical" evidence="10">
    <location>
        <begin position="92"/>
        <end position="115"/>
    </location>
</feature>
<keyword evidence="6 10" id="KW-1133">Transmembrane helix</keyword>
<comment type="caution">
    <text evidence="12">The sequence shown here is derived from an EMBL/GenBank/DDBJ whole genome shotgun (WGS) entry which is preliminary data.</text>
</comment>
<organism evidence="12 13">
    <name type="scientific">Thioalkalicoccus limnaeus</name>
    <dbReference type="NCBI Taxonomy" id="120681"/>
    <lineage>
        <taxon>Bacteria</taxon>
        <taxon>Pseudomonadati</taxon>
        <taxon>Pseudomonadota</taxon>
        <taxon>Gammaproteobacteria</taxon>
        <taxon>Chromatiales</taxon>
        <taxon>Chromatiaceae</taxon>
        <taxon>Thioalkalicoccus</taxon>
    </lineage>
</organism>
<name>A0ABV4BDH9_9GAMM</name>
<dbReference type="InterPro" id="IPR051050">
    <property type="entry name" value="Lipid_II_flippase_MurJ/MviN"/>
</dbReference>
<reference evidence="12 13" key="1">
    <citation type="submission" date="2024-05" db="EMBL/GenBank/DDBJ databases">
        <title>Genome Sequence and Characterization of the New Strain Purple Sulfur Bacterium of Genus Thioalkalicoccus.</title>
        <authorList>
            <person name="Bryantseva I.A."/>
            <person name="Kyndt J.A."/>
            <person name="Imhoff J.F."/>
        </authorList>
    </citation>
    <scope>NUCLEOTIDE SEQUENCE [LARGE SCALE GENOMIC DNA]</scope>
    <source>
        <strain evidence="12 13">Um2</strain>
    </source>
</reference>
<feature type="transmembrane region" description="Helical" evidence="10">
    <location>
        <begin position="355"/>
        <end position="376"/>
    </location>
</feature>
<dbReference type="NCBIfam" id="TIGR01695">
    <property type="entry name" value="murJ_mviN"/>
    <property type="match status" value="1"/>
</dbReference>
<evidence type="ECO:0000256" key="2">
    <source>
        <dbReference type="ARBA" id="ARBA00022475"/>
    </source>
</evidence>
<feature type="transmembrane region" description="Helical" evidence="10">
    <location>
        <begin position="230"/>
        <end position="263"/>
    </location>
</feature>
<keyword evidence="4 10" id="KW-0133">Cell shape</keyword>
<comment type="function">
    <text evidence="8 10 11">Involved in peptidoglycan biosynthesis. Transports lipid-linked peptidoglycan precursors from the inner to the outer leaflet of the cytoplasmic membrane.</text>
</comment>
<feature type="transmembrane region" description="Helical" evidence="10">
    <location>
        <begin position="187"/>
        <end position="209"/>
    </location>
</feature>
<dbReference type="CDD" id="cd13123">
    <property type="entry name" value="MATE_MurJ_like"/>
    <property type="match status" value="1"/>
</dbReference>
<dbReference type="HAMAP" id="MF_02078">
    <property type="entry name" value="MurJ_MviN"/>
    <property type="match status" value="1"/>
</dbReference>
<keyword evidence="3 10" id="KW-0812">Transmembrane</keyword>
<dbReference type="InterPro" id="IPR004268">
    <property type="entry name" value="MurJ"/>
</dbReference>
<keyword evidence="10 11" id="KW-0813">Transport</keyword>
<comment type="pathway">
    <text evidence="10">Cell wall biogenesis; peptidoglycan biosynthesis.</text>
</comment>
<evidence type="ECO:0000256" key="8">
    <source>
        <dbReference type="ARBA" id="ARBA00060041"/>
    </source>
</evidence>
<evidence type="ECO:0000256" key="9">
    <source>
        <dbReference type="ARBA" id="ARBA00061532"/>
    </source>
</evidence>
<feature type="transmembrane region" description="Helical" evidence="10">
    <location>
        <begin position="442"/>
        <end position="462"/>
    </location>
</feature>
<feature type="transmembrane region" description="Helical" evidence="10">
    <location>
        <begin position="162"/>
        <end position="181"/>
    </location>
</feature>
<keyword evidence="2 10" id="KW-1003">Cell membrane</keyword>
<evidence type="ECO:0000313" key="13">
    <source>
        <dbReference type="Proteomes" id="UP001564408"/>
    </source>
</evidence>